<evidence type="ECO:0000313" key="9">
    <source>
        <dbReference type="Proteomes" id="UP000776276"/>
    </source>
</evidence>
<evidence type="ECO:0000256" key="1">
    <source>
        <dbReference type="ARBA" id="ARBA00004141"/>
    </source>
</evidence>
<evidence type="ECO:0000313" key="8">
    <source>
        <dbReference type="EMBL" id="MBU3079495.1"/>
    </source>
</evidence>
<dbReference type="InterPro" id="IPR020846">
    <property type="entry name" value="MFS_dom"/>
</dbReference>
<keyword evidence="5 6" id="KW-0472">Membrane</keyword>
<dbReference type="PANTHER" id="PTHR43791">
    <property type="entry name" value="PERMEASE-RELATED"/>
    <property type="match status" value="1"/>
</dbReference>
<feature type="domain" description="Major facilitator superfamily (MFS) profile" evidence="7">
    <location>
        <begin position="18"/>
        <end position="422"/>
    </location>
</feature>
<feature type="transmembrane region" description="Helical" evidence="6">
    <location>
        <begin position="308"/>
        <end position="326"/>
    </location>
</feature>
<feature type="transmembrane region" description="Helical" evidence="6">
    <location>
        <begin position="84"/>
        <end position="101"/>
    </location>
</feature>
<dbReference type="Pfam" id="PF07690">
    <property type="entry name" value="MFS_1"/>
    <property type="match status" value="1"/>
</dbReference>
<dbReference type="Proteomes" id="UP000776276">
    <property type="component" value="Unassembled WGS sequence"/>
</dbReference>
<evidence type="ECO:0000256" key="5">
    <source>
        <dbReference type="ARBA" id="ARBA00023136"/>
    </source>
</evidence>
<keyword evidence="4 6" id="KW-1133">Transmembrane helix</keyword>
<dbReference type="PROSITE" id="PS50850">
    <property type="entry name" value="MFS"/>
    <property type="match status" value="1"/>
</dbReference>
<feature type="transmembrane region" description="Helical" evidence="6">
    <location>
        <begin position="243"/>
        <end position="264"/>
    </location>
</feature>
<accession>A0ABS6BQK1</accession>
<dbReference type="CDD" id="cd17319">
    <property type="entry name" value="MFS_ExuT_GudP_like"/>
    <property type="match status" value="1"/>
</dbReference>
<dbReference type="RefSeq" id="WP_216327832.1">
    <property type="nucleotide sequence ID" value="NZ_JAHKRT010000011.1"/>
</dbReference>
<keyword evidence="2" id="KW-0813">Transport</keyword>
<organism evidence="8 9">
    <name type="scientific">Sphingomonas quercus</name>
    <dbReference type="NCBI Taxonomy" id="2842451"/>
    <lineage>
        <taxon>Bacteria</taxon>
        <taxon>Pseudomonadati</taxon>
        <taxon>Pseudomonadota</taxon>
        <taxon>Alphaproteobacteria</taxon>
        <taxon>Sphingomonadales</taxon>
        <taxon>Sphingomonadaceae</taxon>
        <taxon>Sphingomonas</taxon>
    </lineage>
</organism>
<name>A0ABS6BQK1_9SPHN</name>
<protein>
    <submittedName>
        <fullName evidence="8">MFS transporter</fullName>
    </submittedName>
</protein>
<feature type="transmembrane region" description="Helical" evidence="6">
    <location>
        <begin position="398"/>
        <end position="421"/>
    </location>
</feature>
<dbReference type="PANTHER" id="PTHR43791:SF36">
    <property type="entry name" value="TRANSPORTER, PUTATIVE (AFU_ORTHOLOGUE AFUA_6G08340)-RELATED"/>
    <property type="match status" value="1"/>
</dbReference>
<feature type="transmembrane region" description="Helical" evidence="6">
    <location>
        <begin position="176"/>
        <end position="196"/>
    </location>
</feature>
<sequence>MNNPDIGERTLSRISRQLMPLLCLMYLIAYIDRQNVSFAKLEMVDALGLSEAAYGLGASLFFLGYFLFEAPANMILARVGARVWFARIMGSWGLVTLALGFTQNAAMFYVLRFLLGAAEAGFFPGVLYVLTLWYPKARRGQMVGWFMSASAVASAVGSLIGGALLELDGVAGLAGWQWVFVATALPALLLVPLVLAKLPSGPGEARFLSADEKAWLAAELAAEAGAAAPMKGAAWRALLDRRVLLLAALYFGLPLGAYGLSYWLPTIVKGFGATNLQNGAINVIPWACVALALVLVPRHAARHGATRWHIVGPMLIAAAGLMGSVLLPGVIVKFACLCVAAGAVFAAQPVFWTVPQRLLTGPHAAAGLAAINSIGNLGGFVAQNAVPAIHDATGSNLAPMAVLSLALVIAAAGFFFTLGRIGDLGGGTRR</sequence>
<proteinExistence type="predicted"/>
<evidence type="ECO:0000256" key="2">
    <source>
        <dbReference type="ARBA" id="ARBA00022448"/>
    </source>
</evidence>
<comment type="caution">
    <text evidence="8">The sequence shown here is derived from an EMBL/GenBank/DDBJ whole genome shotgun (WGS) entry which is preliminary data.</text>
</comment>
<dbReference type="EMBL" id="JAHKRT010000011">
    <property type="protein sequence ID" value="MBU3079495.1"/>
    <property type="molecule type" value="Genomic_DNA"/>
</dbReference>
<feature type="transmembrane region" description="Helical" evidence="6">
    <location>
        <begin position="142"/>
        <end position="164"/>
    </location>
</feature>
<evidence type="ECO:0000256" key="3">
    <source>
        <dbReference type="ARBA" id="ARBA00022692"/>
    </source>
</evidence>
<evidence type="ECO:0000256" key="6">
    <source>
        <dbReference type="SAM" id="Phobius"/>
    </source>
</evidence>
<comment type="subcellular location">
    <subcellularLocation>
        <location evidence="1">Membrane</location>
        <topology evidence="1">Multi-pass membrane protein</topology>
    </subcellularLocation>
</comment>
<feature type="transmembrane region" description="Helical" evidence="6">
    <location>
        <begin position="107"/>
        <end position="130"/>
    </location>
</feature>
<feature type="transmembrane region" description="Helical" evidence="6">
    <location>
        <begin position="276"/>
        <end position="296"/>
    </location>
</feature>
<reference evidence="8 9" key="1">
    <citation type="submission" date="2021-06" db="EMBL/GenBank/DDBJ databases">
        <title>Sphingomonas sp. XMGL2, whole genome shotgun sequencing project.</title>
        <authorList>
            <person name="Zhao G."/>
            <person name="Shen L."/>
        </authorList>
    </citation>
    <scope>NUCLEOTIDE SEQUENCE [LARGE SCALE GENOMIC DNA]</scope>
    <source>
        <strain evidence="8 9">XMGL2</strain>
    </source>
</reference>
<dbReference type="InterPro" id="IPR011701">
    <property type="entry name" value="MFS"/>
</dbReference>
<gene>
    <name evidence="8" type="ORF">KOF26_16685</name>
</gene>
<feature type="transmembrane region" description="Helical" evidence="6">
    <location>
        <begin position="14"/>
        <end position="32"/>
    </location>
</feature>
<evidence type="ECO:0000259" key="7">
    <source>
        <dbReference type="PROSITE" id="PS50850"/>
    </source>
</evidence>
<keyword evidence="3 6" id="KW-0812">Transmembrane</keyword>
<evidence type="ECO:0000256" key="4">
    <source>
        <dbReference type="ARBA" id="ARBA00022989"/>
    </source>
</evidence>
<keyword evidence="9" id="KW-1185">Reference proteome</keyword>
<feature type="transmembrane region" description="Helical" evidence="6">
    <location>
        <begin position="52"/>
        <end position="72"/>
    </location>
</feature>